<organism evidence="2">
    <name type="scientific">Arundo donax</name>
    <name type="common">Giant reed</name>
    <name type="synonym">Donax arundinaceus</name>
    <dbReference type="NCBI Taxonomy" id="35708"/>
    <lineage>
        <taxon>Eukaryota</taxon>
        <taxon>Viridiplantae</taxon>
        <taxon>Streptophyta</taxon>
        <taxon>Embryophyta</taxon>
        <taxon>Tracheophyta</taxon>
        <taxon>Spermatophyta</taxon>
        <taxon>Magnoliopsida</taxon>
        <taxon>Liliopsida</taxon>
        <taxon>Poales</taxon>
        <taxon>Poaceae</taxon>
        <taxon>PACMAD clade</taxon>
        <taxon>Arundinoideae</taxon>
        <taxon>Arundineae</taxon>
        <taxon>Arundo</taxon>
    </lineage>
</organism>
<evidence type="ECO:0000313" key="2">
    <source>
        <dbReference type="EMBL" id="JAD48523.1"/>
    </source>
</evidence>
<keyword evidence="1" id="KW-0812">Transmembrane</keyword>
<dbReference type="EMBL" id="GBRH01249372">
    <property type="protein sequence ID" value="JAD48523.1"/>
    <property type="molecule type" value="Transcribed_RNA"/>
</dbReference>
<name>A0A0A9AF49_ARUDO</name>
<keyword evidence="1" id="KW-1133">Transmembrane helix</keyword>
<reference evidence="2" key="1">
    <citation type="submission" date="2014-09" db="EMBL/GenBank/DDBJ databases">
        <authorList>
            <person name="Magalhaes I.L.F."/>
            <person name="Oliveira U."/>
            <person name="Santos F.R."/>
            <person name="Vidigal T.H.D.A."/>
            <person name="Brescovit A.D."/>
            <person name="Santos A.J."/>
        </authorList>
    </citation>
    <scope>NUCLEOTIDE SEQUENCE</scope>
    <source>
        <tissue evidence="2">Shoot tissue taken approximately 20 cm above the soil surface</tissue>
    </source>
</reference>
<sequence length="64" mass="7763">MHMLKRCSPTYHRDLIYQDFHYTWHLYSFVLCSFSLELWYNTILVLLTGYMKNADIALDALSIW</sequence>
<accession>A0A0A9AF49</accession>
<evidence type="ECO:0000256" key="1">
    <source>
        <dbReference type="SAM" id="Phobius"/>
    </source>
</evidence>
<keyword evidence="1" id="KW-0472">Membrane</keyword>
<proteinExistence type="predicted"/>
<protein>
    <submittedName>
        <fullName evidence="2">Uncharacterized protein</fullName>
    </submittedName>
</protein>
<reference evidence="2" key="2">
    <citation type="journal article" date="2015" name="Data Brief">
        <title>Shoot transcriptome of the giant reed, Arundo donax.</title>
        <authorList>
            <person name="Barrero R.A."/>
            <person name="Guerrero F.D."/>
            <person name="Moolhuijzen P."/>
            <person name="Goolsby J.A."/>
            <person name="Tidwell J."/>
            <person name="Bellgard S.E."/>
            <person name="Bellgard M.I."/>
        </authorList>
    </citation>
    <scope>NUCLEOTIDE SEQUENCE</scope>
    <source>
        <tissue evidence="2">Shoot tissue taken approximately 20 cm above the soil surface</tissue>
    </source>
</reference>
<dbReference type="AlphaFoldDB" id="A0A0A9AF49"/>
<feature type="transmembrane region" description="Helical" evidence="1">
    <location>
        <begin position="24"/>
        <end position="47"/>
    </location>
</feature>